<keyword evidence="3" id="KW-0285">Flavoprotein</keyword>
<sequence length="778" mass="84401">MINRLTEVNETVLIQNTTLSVDMLGRFICNTWDEAVNNGGLPFDAVVIGAGMYGAYCAEKIYRAGGRVLVLEAGPFLASEHIQNLTQMGLNAPSPARVSFNQDDPQTRSLVWGNPWHSAESFPGLAYCVGGRSLFWGGWSPRLTDADLAQWPAELVTYLGATYPSVEEETGVNPTTDYISGPLFQSLFSRFQAVQGSVPTVTAIEEAPLAVQGAAPAPGLFSFDKYSSAPILSDAVREDVNPGAPTPDSQRRLFVVPRAHVVRLNTSGGQVVQIELYVNGQHQFLNLSPDCSVVLAASTIESTRLALESFPTALMGRNLMAHLRSNTTVRIKRSVFSGLQTPPTQLEAAALLVRGSATAGGGNRRYHLQVTAADVQGANPEKNMFRMIPDIDLQHQILANQDPNWIVITLRGIGEMGGDKNAMPQNAGTSWMNLTLNVADQQDEFFMRRAWVNLVKTADDDQLWRAMDDAAIALAQQLANNDPANIQYFYDGGWQPTPPPPSTNNRPNDPNNKVRDGLGTTHHEAGTLWMGTDSTTSVTDLNGRFHHVGNAYVAGPAIFPTLGSANPSLTAFSLARRTASAIAVPTVEAGFTPLFTGSLADWQMAGSGRFNAIGNTILESQGGIGLLWYTKAEFADFILKVDWRASSIFDNSGVFIRFPILGSSDPANDWKLAVDKGYEIQIDDRGYNPDTNSFGDALHETGAIYTFAAASRLASKPIGQWNVYEIQAQGNNFTVKLNGEIVSQLTGDGSRPLKGHIGLQNHHPGSRVQFRNIRIKPL</sequence>
<gene>
    <name evidence="9" type="ORF">GHYDROH2_18550</name>
</gene>
<keyword evidence="5" id="KW-0560">Oxidoreductase</keyword>
<dbReference type="InterPro" id="IPR036188">
    <property type="entry name" value="FAD/NAD-bd_sf"/>
</dbReference>
<dbReference type="SUPFAM" id="SSF51905">
    <property type="entry name" value="FAD/NAD(P)-binding domain"/>
    <property type="match status" value="1"/>
</dbReference>
<accession>A0A9W6LD26</accession>
<dbReference type="Pfam" id="PF05199">
    <property type="entry name" value="GMC_oxred_C"/>
    <property type="match status" value="1"/>
</dbReference>
<dbReference type="GO" id="GO:0016787">
    <property type="term" value="F:hydrolase activity"/>
    <property type="evidence" value="ECO:0007669"/>
    <property type="project" value="InterPro"/>
</dbReference>
<evidence type="ECO:0000313" key="10">
    <source>
        <dbReference type="Proteomes" id="UP001144352"/>
    </source>
</evidence>
<evidence type="ECO:0000313" key="9">
    <source>
        <dbReference type="EMBL" id="GLI38354.1"/>
    </source>
</evidence>
<evidence type="ECO:0000256" key="3">
    <source>
        <dbReference type="ARBA" id="ARBA00022630"/>
    </source>
</evidence>
<dbReference type="GO" id="GO:0016614">
    <property type="term" value="F:oxidoreductase activity, acting on CH-OH group of donors"/>
    <property type="evidence" value="ECO:0007669"/>
    <property type="project" value="InterPro"/>
</dbReference>
<dbReference type="Gene3D" id="2.60.120.560">
    <property type="entry name" value="Exo-inulinase, domain 1"/>
    <property type="match status" value="1"/>
</dbReference>
<dbReference type="InterPro" id="IPR010496">
    <property type="entry name" value="AL/BT2_dom"/>
</dbReference>
<comment type="caution">
    <text evidence="9">The sequence shown here is derived from an EMBL/GenBank/DDBJ whole genome shotgun (WGS) entry which is preliminary data.</text>
</comment>
<protein>
    <recommendedName>
        <fullName evidence="11">3-keto-disaccharide hydrolase domain-containing protein</fullName>
    </recommendedName>
</protein>
<evidence type="ECO:0000256" key="4">
    <source>
        <dbReference type="ARBA" id="ARBA00022827"/>
    </source>
</evidence>
<keyword evidence="10" id="KW-1185">Reference proteome</keyword>
<dbReference type="PANTHER" id="PTHR42784:SF1">
    <property type="entry name" value="PYRANOSE 2-OXIDASE"/>
    <property type="match status" value="1"/>
</dbReference>
<dbReference type="InterPro" id="IPR051473">
    <property type="entry name" value="P2Ox-like"/>
</dbReference>
<evidence type="ECO:0000259" key="8">
    <source>
        <dbReference type="Pfam" id="PF06439"/>
    </source>
</evidence>
<feature type="region of interest" description="Disordered" evidence="6">
    <location>
        <begin position="490"/>
        <end position="520"/>
    </location>
</feature>
<dbReference type="InterPro" id="IPR007867">
    <property type="entry name" value="GMC_OxRtase_C"/>
</dbReference>
<evidence type="ECO:0000259" key="7">
    <source>
        <dbReference type="Pfam" id="PF05199"/>
    </source>
</evidence>
<proteinExistence type="inferred from homology"/>
<feature type="domain" description="Glucose-methanol-choline oxidoreductase C-terminal" evidence="7">
    <location>
        <begin position="459"/>
        <end position="575"/>
    </location>
</feature>
<dbReference type="RefSeq" id="WP_214186535.1">
    <property type="nucleotide sequence ID" value="NZ_BSDS01000001.1"/>
</dbReference>
<evidence type="ECO:0000256" key="2">
    <source>
        <dbReference type="ARBA" id="ARBA00010790"/>
    </source>
</evidence>
<name>A0A9W6LD26_9BACT</name>
<dbReference type="AlphaFoldDB" id="A0A9W6LD26"/>
<feature type="domain" description="3-keto-alpha-glucoside-1,2-lyase/3-keto-2-hydroxy-glucal hydratase" evidence="8">
    <location>
        <begin position="590"/>
        <end position="776"/>
    </location>
</feature>
<dbReference type="Gene3D" id="3.50.50.60">
    <property type="entry name" value="FAD/NAD(P)-binding domain"/>
    <property type="match status" value="2"/>
</dbReference>
<dbReference type="PANTHER" id="PTHR42784">
    <property type="entry name" value="PYRANOSE 2-OXIDASE"/>
    <property type="match status" value="1"/>
</dbReference>
<dbReference type="Pfam" id="PF06439">
    <property type="entry name" value="3keto-disac_hyd"/>
    <property type="match status" value="1"/>
</dbReference>
<evidence type="ECO:0000256" key="1">
    <source>
        <dbReference type="ARBA" id="ARBA00001974"/>
    </source>
</evidence>
<evidence type="ECO:0008006" key="11">
    <source>
        <dbReference type="Google" id="ProtNLM"/>
    </source>
</evidence>
<dbReference type="Proteomes" id="UP001144352">
    <property type="component" value="Unassembled WGS sequence"/>
</dbReference>
<keyword evidence="4" id="KW-0274">FAD</keyword>
<dbReference type="EMBL" id="BSDS01000001">
    <property type="protein sequence ID" value="GLI38354.1"/>
    <property type="molecule type" value="Genomic_DNA"/>
</dbReference>
<evidence type="ECO:0000256" key="5">
    <source>
        <dbReference type="ARBA" id="ARBA00023002"/>
    </source>
</evidence>
<reference evidence="9" key="1">
    <citation type="submission" date="2022-12" db="EMBL/GenBank/DDBJ databases">
        <title>Reference genome sequencing for broad-spectrum identification of bacterial and archaeal isolates by mass spectrometry.</title>
        <authorList>
            <person name="Sekiguchi Y."/>
            <person name="Tourlousse D.M."/>
        </authorList>
    </citation>
    <scope>NUCLEOTIDE SEQUENCE</scope>
    <source>
        <strain evidence="9">H2</strain>
    </source>
</reference>
<comment type="similarity">
    <text evidence="2">Belongs to the GMC oxidoreductase family.</text>
</comment>
<evidence type="ECO:0000256" key="6">
    <source>
        <dbReference type="SAM" id="MobiDB-lite"/>
    </source>
</evidence>
<comment type="cofactor">
    <cofactor evidence="1">
        <name>FAD</name>
        <dbReference type="ChEBI" id="CHEBI:57692"/>
    </cofactor>
</comment>
<organism evidence="9 10">
    <name type="scientific">Geobacter hydrogenophilus</name>
    <dbReference type="NCBI Taxonomy" id="40983"/>
    <lineage>
        <taxon>Bacteria</taxon>
        <taxon>Pseudomonadati</taxon>
        <taxon>Thermodesulfobacteriota</taxon>
        <taxon>Desulfuromonadia</taxon>
        <taxon>Geobacterales</taxon>
        <taxon>Geobacteraceae</taxon>
        <taxon>Geobacter</taxon>
    </lineage>
</organism>